<dbReference type="PROSITE" id="PS50850">
    <property type="entry name" value="MFS"/>
    <property type="match status" value="1"/>
</dbReference>
<reference evidence="4 5" key="1">
    <citation type="journal article" date="2019" name="Sci. Rep.">
        <title>Orb-weaving spider Araneus ventricosus genome elucidates the spidroin gene catalogue.</title>
        <authorList>
            <person name="Kono N."/>
            <person name="Nakamura H."/>
            <person name="Ohtoshi R."/>
            <person name="Moran D.A.P."/>
            <person name="Shinohara A."/>
            <person name="Yoshida Y."/>
            <person name="Fujiwara M."/>
            <person name="Mori M."/>
            <person name="Tomita M."/>
            <person name="Arakawa K."/>
        </authorList>
    </citation>
    <scope>NUCLEOTIDE SEQUENCE [LARGE SCALE GENOMIC DNA]</scope>
</reference>
<keyword evidence="5" id="KW-1185">Reference proteome</keyword>
<feature type="transmembrane region" description="Helical" evidence="2">
    <location>
        <begin position="407"/>
        <end position="427"/>
    </location>
</feature>
<proteinExistence type="predicted"/>
<organism evidence="4 5">
    <name type="scientific">Araneus ventricosus</name>
    <name type="common">Orbweaver spider</name>
    <name type="synonym">Epeira ventricosa</name>
    <dbReference type="NCBI Taxonomy" id="182803"/>
    <lineage>
        <taxon>Eukaryota</taxon>
        <taxon>Metazoa</taxon>
        <taxon>Ecdysozoa</taxon>
        <taxon>Arthropoda</taxon>
        <taxon>Chelicerata</taxon>
        <taxon>Arachnida</taxon>
        <taxon>Araneae</taxon>
        <taxon>Araneomorphae</taxon>
        <taxon>Entelegynae</taxon>
        <taxon>Araneoidea</taxon>
        <taxon>Araneidae</taxon>
        <taxon>Araneus</taxon>
    </lineage>
</organism>
<protein>
    <submittedName>
        <fullName evidence="4">Monocarboxylate transporter 9</fullName>
    </submittedName>
</protein>
<name>A0A4Y2I3S3_ARAVE</name>
<feature type="transmembrane region" description="Helical" evidence="2">
    <location>
        <begin position="81"/>
        <end position="105"/>
    </location>
</feature>
<keyword evidence="2" id="KW-1133">Transmembrane helix</keyword>
<dbReference type="PANTHER" id="PTHR11360">
    <property type="entry name" value="MONOCARBOXYLATE TRANSPORTER"/>
    <property type="match status" value="1"/>
</dbReference>
<comment type="subcellular location">
    <subcellularLocation>
        <location evidence="1">Membrane</location>
        <topology evidence="1">Multi-pass membrane protein</topology>
    </subcellularLocation>
</comment>
<feature type="transmembrane region" description="Helical" evidence="2">
    <location>
        <begin position="369"/>
        <end position="392"/>
    </location>
</feature>
<dbReference type="OrthoDB" id="2213137at2759"/>
<evidence type="ECO:0000313" key="5">
    <source>
        <dbReference type="Proteomes" id="UP000499080"/>
    </source>
</evidence>
<evidence type="ECO:0000256" key="1">
    <source>
        <dbReference type="ARBA" id="ARBA00004141"/>
    </source>
</evidence>
<evidence type="ECO:0000313" key="4">
    <source>
        <dbReference type="EMBL" id="GBM72235.1"/>
    </source>
</evidence>
<feature type="domain" description="Major facilitator superfamily (MFS) profile" evidence="3">
    <location>
        <begin position="362"/>
        <end position="564"/>
    </location>
</feature>
<dbReference type="GO" id="GO:0008028">
    <property type="term" value="F:monocarboxylic acid transmembrane transporter activity"/>
    <property type="evidence" value="ECO:0007669"/>
    <property type="project" value="TreeGrafter"/>
</dbReference>
<comment type="caution">
    <text evidence="4">The sequence shown here is derived from an EMBL/GenBank/DDBJ whole genome shotgun (WGS) entry which is preliminary data.</text>
</comment>
<feature type="transmembrane region" description="Helical" evidence="2">
    <location>
        <begin position="434"/>
        <end position="452"/>
    </location>
</feature>
<evidence type="ECO:0000256" key="2">
    <source>
        <dbReference type="SAM" id="Phobius"/>
    </source>
</evidence>
<dbReference type="InterPro" id="IPR011701">
    <property type="entry name" value="MFS"/>
</dbReference>
<feature type="transmembrane region" description="Helical" evidence="2">
    <location>
        <begin position="12"/>
        <end position="40"/>
    </location>
</feature>
<dbReference type="InterPro" id="IPR020846">
    <property type="entry name" value="MFS_dom"/>
</dbReference>
<dbReference type="Pfam" id="PF07690">
    <property type="entry name" value="MFS_1"/>
    <property type="match status" value="2"/>
</dbReference>
<dbReference type="EMBL" id="BGPR01002365">
    <property type="protein sequence ID" value="GBM72235.1"/>
    <property type="molecule type" value="Genomic_DNA"/>
</dbReference>
<dbReference type="Gene3D" id="1.20.1250.20">
    <property type="entry name" value="MFS general substrate transporter like domains"/>
    <property type="match status" value="2"/>
</dbReference>
<dbReference type="SUPFAM" id="SSF103473">
    <property type="entry name" value="MFS general substrate transporter"/>
    <property type="match status" value="1"/>
</dbReference>
<feature type="transmembrane region" description="Helical" evidence="2">
    <location>
        <begin position="164"/>
        <end position="182"/>
    </location>
</feature>
<dbReference type="Proteomes" id="UP000499080">
    <property type="component" value="Unassembled WGS sequence"/>
</dbReference>
<feature type="transmembrane region" description="Helical" evidence="2">
    <location>
        <begin position="526"/>
        <end position="544"/>
    </location>
</feature>
<dbReference type="AlphaFoldDB" id="A0A4Y2I3S3"/>
<gene>
    <name evidence="4" type="primary">SLC16A9_2</name>
    <name evidence="4" type="ORF">AVEN_83912_1</name>
</gene>
<feature type="transmembrane region" description="Helical" evidence="2">
    <location>
        <begin position="458"/>
        <end position="481"/>
    </location>
</feature>
<accession>A0A4Y2I3S3</accession>
<dbReference type="InterPro" id="IPR050327">
    <property type="entry name" value="Proton-linked_MCT"/>
</dbReference>
<feature type="transmembrane region" description="Helical" evidence="2">
    <location>
        <begin position="111"/>
        <end position="132"/>
    </location>
</feature>
<dbReference type="InterPro" id="IPR036259">
    <property type="entry name" value="MFS_trans_sf"/>
</dbReference>
<keyword evidence="2" id="KW-0472">Membrane</keyword>
<dbReference type="PANTHER" id="PTHR11360:SF303">
    <property type="entry name" value="MAJOR FACILITATOR SUPERFAMILY (MFS) PROFILE DOMAIN-CONTAINING PROTEIN"/>
    <property type="match status" value="1"/>
</dbReference>
<dbReference type="GO" id="GO:0016020">
    <property type="term" value="C:membrane"/>
    <property type="evidence" value="ECO:0007669"/>
    <property type="project" value="UniProtKB-SubCell"/>
</dbReference>
<sequence length="564" mass="62965">MAGLEEPDKGYAWVIAFAACIINMILSGMSRMIGILYVAIIDDYGVTRKEASVPFTVRNAIRYLSGPLVGVLGQRFGIRTVTFLGGFIASLGSVLCCFAPTVAWISVFWGAIHGLGFSMGTTLFQVVVNQYFEKYRATASGIVLSGACVGSFGFPLMIECILDNYGLFGCFLILGGVFLNVMPPSLILKSPSWIENPEWYARQRALIKGKEVDVPKDIKDVEAACRRRRKYSRSLSNCSIQEFDVLSIANGSQKKFYPDIKSLNSRKLKLDADTEAKDDCNVVCTSFSARNTSFYSKRQRLPSITESLKNEVSSKPKPSVYHIYDNEKSEAADEFPATKDEKTPSKKTEANESIWQIMKNIALLYKNPVYLLISMNVATYFWLFIPILTVVVDFSRDKGLATENEKFLIHAITLGDLLGRLCFGWVTDKNVLSFPIFMMLTFVFQGLFVALLPFAMNFVTYMVVLVLYGITAGIIFVYFPVLVYKYVDENNQAIGVGCVGLVSGMVTFGIPPLIGYFRDHIGSYDGLFYIIGMLSIITGCLWLLEPVFLRMANKEKEPDDKEES</sequence>
<feature type="transmembrane region" description="Helical" evidence="2">
    <location>
        <begin position="493"/>
        <end position="514"/>
    </location>
</feature>
<keyword evidence="2" id="KW-0812">Transmembrane</keyword>
<evidence type="ECO:0000259" key="3">
    <source>
        <dbReference type="PROSITE" id="PS50850"/>
    </source>
</evidence>
<feature type="transmembrane region" description="Helical" evidence="2">
    <location>
        <begin position="139"/>
        <end position="158"/>
    </location>
</feature>